<evidence type="ECO:0000313" key="2">
    <source>
        <dbReference type="Proteomes" id="UP000095282"/>
    </source>
</evidence>
<evidence type="ECO:0000313" key="3">
    <source>
        <dbReference type="WBParaSite" id="Csp11.Scaffold630.g18722.t1"/>
    </source>
</evidence>
<dbReference type="Proteomes" id="UP000095282">
    <property type="component" value="Unplaced"/>
</dbReference>
<protein>
    <submittedName>
        <fullName evidence="3">Ovule protein</fullName>
    </submittedName>
</protein>
<feature type="compositionally biased region" description="Basic and acidic residues" evidence="1">
    <location>
        <begin position="21"/>
        <end position="33"/>
    </location>
</feature>
<dbReference type="AlphaFoldDB" id="A0A1I7URV5"/>
<proteinExistence type="predicted"/>
<feature type="compositionally biased region" description="Basic and acidic residues" evidence="1">
    <location>
        <begin position="1"/>
        <end position="12"/>
    </location>
</feature>
<reference evidence="3" key="1">
    <citation type="submission" date="2016-11" db="UniProtKB">
        <authorList>
            <consortium name="WormBaseParasite"/>
        </authorList>
    </citation>
    <scope>IDENTIFICATION</scope>
</reference>
<evidence type="ECO:0000256" key="1">
    <source>
        <dbReference type="SAM" id="MobiDB-lite"/>
    </source>
</evidence>
<sequence length="102" mass="11997">MNEHDIREESRNRSRSPRGYSQEDRHNHPDQRRHQQRQQSRLRNVQDDDNQSFFPVNPPSSERHVHQNSTGKPFYCICCVAIQCSSFCVCVVLLNVVEQVCT</sequence>
<feature type="region of interest" description="Disordered" evidence="1">
    <location>
        <begin position="1"/>
        <end position="68"/>
    </location>
</feature>
<accession>A0A1I7URV5</accession>
<organism evidence="2 3">
    <name type="scientific">Caenorhabditis tropicalis</name>
    <dbReference type="NCBI Taxonomy" id="1561998"/>
    <lineage>
        <taxon>Eukaryota</taxon>
        <taxon>Metazoa</taxon>
        <taxon>Ecdysozoa</taxon>
        <taxon>Nematoda</taxon>
        <taxon>Chromadorea</taxon>
        <taxon>Rhabditida</taxon>
        <taxon>Rhabditina</taxon>
        <taxon>Rhabditomorpha</taxon>
        <taxon>Rhabditoidea</taxon>
        <taxon>Rhabditidae</taxon>
        <taxon>Peloderinae</taxon>
        <taxon>Caenorhabditis</taxon>
    </lineage>
</organism>
<dbReference type="WBParaSite" id="Csp11.Scaffold630.g18722.t1">
    <property type="protein sequence ID" value="Csp11.Scaffold630.g18722.t1"/>
    <property type="gene ID" value="Csp11.Scaffold630.g18722"/>
</dbReference>
<name>A0A1I7URV5_9PELO</name>
<keyword evidence="2" id="KW-1185">Reference proteome</keyword>